<keyword evidence="3" id="KW-1185">Reference proteome</keyword>
<protein>
    <submittedName>
        <fullName evidence="2">Uncharacterized protein</fullName>
    </submittedName>
</protein>
<evidence type="ECO:0000313" key="3">
    <source>
        <dbReference type="Proteomes" id="UP001437256"/>
    </source>
</evidence>
<dbReference type="Proteomes" id="UP001437256">
    <property type="component" value="Unassembled WGS sequence"/>
</dbReference>
<organism evidence="2 3">
    <name type="scientific">Marasmius tenuissimus</name>
    <dbReference type="NCBI Taxonomy" id="585030"/>
    <lineage>
        <taxon>Eukaryota</taxon>
        <taxon>Fungi</taxon>
        <taxon>Dikarya</taxon>
        <taxon>Basidiomycota</taxon>
        <taxon>Agaricomycotina</taxon>
        <taxon>Agaricomycetes</taxon>
        <taxon>Agaricomycetidae</taxon>
        <taxon>Agaricales</taxon>
        <taxon>Marasmiineae</taxon>
        <taxon>Marasmiaceae</taxon>
        <taxon>Marasmius</taxon>
    </lineage>
</organism>
<evidence type="ECO:0000313" key="2">
    <source>
        <dbReference type="EMBL" id="KAL0071773.1"/>
    </source>
</evidence>
<feature type="region of interest" description="Disordered" evidence="1">
    <location>
        <begin position="304"/>
        <end position="484"/>
    </location>
</feature>
<proteinExistence type="predicted"/>
<feature type="compositionally biased region" description="Pro residues" evidence="1">
    <location>
        <begin position="37"/>
        <end position="47"/>
    </location>
</feature>
<feature type="compositionally biased region" description="Polar residues" evidence="1">
    <location>
        <begin position="735"/>
        <end position="747"/>
    </location>
</feature>
<reference evidence="2 3" key="1">
    <citation type="submission" date="2024-05" db="EMBL/GenBank/DDBJ databases">
        <title>A draft genome resource for the thread blight pathogen Marasmius tenuissimus strain MS-2.</title>
        <authorList>
            <person name="Yulfo-Soto G.E."/>
            <person name="Baruah I.K."/>
            <person name="Amoako-Attah I."/>
            <person name="Bukari Y."/>
            <person name="Meinhardt L.W."/>
            <person name="Bailey B.A."/>
            <person name="Cohen S.P."/>
        </authorList>
    </citation>
    <scope>NUCLEOTIDE SEQUENCE [LARGE SCALE GENOMIC DNA]</scope>
    <source>
        <strain evidence="2 3">MS-2</strain>
    </source>
</reference>
<gene>
    <name evidence="2" type="ORF">AAF712_000695</name>
</gene>
<feature type="compositionally biased region" description="Polar residues" evidence="1">
    <location>
        <begin position="1072"/>
        <end position="1091"/>
    </location>
</feature>
<feature type="region of interest" description="Disordered" evidence="1">
    <location>
        <begin position="130"/>
        <end position="205"/>
    </location>
</feature>
<feature type="compositionally biased region" description="Pro residues" evidence="1">
    <location>
        <begin position="920"/>
        <end position="931"/>
    </location>
</feature>
<feature type="compositionally biased region" description="Basic and acidic residues" evidence="1">
    <location>
        <begin position="587"/>
        <end position="598"/>
    </location>
</feature>
<feature type="region of interest" description="Disordered" evidence="1">
    <location>
        <begin position="242"/>
        <end position="264"/>
    </location>
</feature>
<feature type="compositionally biased region" description="Low complexity" evidence="1">
    <location>
        <begin position="165"/>
        <end position="178"/>
    </location>
</feature>
<feature type="compositionally biased region" description="Basic and acidic residues" evidence="1">
    <location>
        <begin position="703"/>
        <end position="712"/>
    </location>
</feature>
<feature type="region of interest" description="Disordered" evidence="1">
    <location>
        <begin position="1020"/>
        <end position="1091"/>
    </location>
</feature>
<dbReference type="EMBL" id="JBBXMP010000002">
    <property type="protein sequence ID" value="KAL0071773.1"/>
    <property type="molecule type" value="Genomic_DNA"/>
</dbReference>
<comment type="caution">
    <text evidence="2">The sequence shown here is derived from an EMBL/GenBank/DDBJ whole genome shotgun (WGS) entry which is preliminary data.</text>
</comment>
<feature type="compositionally biased region" description="Polar residues" evidence="1">
    <location>
        <begin position="1020"/>
        <end position="1035"/>
    </location>
</feature>
<evidence type="ECO:0000256" key="1">
    <source>
        <dbReference type="SAM" id="MobiDB-lite"/>
    </source>
</evidence>
<feature type="compositionally biased region" description="Basic and acidic residues" evidence="1">
    <location>
        <begin position="884"/>
        <end position="900"/>
    </location>
</feature>
<feature type="compositionally biased region" description="Basic and acidic residues" evidence="1">
    <location>
        <begin position="383"/>
        <end position="401"/>
    </location>
</feature>
<accession>A0ABR3ADH4</accession>
<sequence length="1091" mass="119925">MERKELERKLSKRTSGKGYMFKRKSVKRVPESTPVPQQRPSPSPTPPVVADSDSVQDMETLERSERTDSVSALPAGRSIIPEPIRALPEWYSKDHNSAAAFRMRYPIYNPIGPRHYRNYHLIPPSELKRTARPPTFFSPSFPPMTTSAHDRSEESTHFSPHSRTPSGSPSPVASPSSSQTRVADALGKPRSRKTSQTAHDGVDLLDVSDPWGQNWHHQSPYDVGIGHGPVAAEVEAKNQIRSRRSSMTTRETRRKTITPSPLSQSTSAIHLHVPDMDGTARVTRKLSKRRTPLWSVMFGSKKHDSVSVMASPVEDNLSPEPFEGASRPNPKRTSTVPAPKQARRGSVLGRLAKKFSVTRKPSEPPSQHEWQQTEHAQQVEEPVEQRHSLIQDREPSPEKVQRRVPPPTIDIADLADEMATQRDPSSLTQGPDRGSYVSVEAPPFSIGRLTIANPDHPNSDVGMSPMQNPLPLPPEKIGDYRSEANESPLSLSYLPLVQSPLQVTNPSPATPIPPDSPSRNPAPSQNVREVRSPSPEAPVPVEKSPAPTHHRALSSNARSPAATSPQPRQSLEDKPLPKMSGKQASPHSERPPKRRDPSPEIPPPPPSTTTKPKALPQQFLMPTAIPFSAGQIHAKPPTQEYPPAAYIAAVISESDFNNSPLSQASMVVNPPTPQMPAGVSIAPSSSTGSDPPPPPPPAKRPSKTHEPSKLAREPSPGTSAVASRETETFKLVRSPSGNVYASTQTITAAGEQWEVVEHKQDNSSSSNVAESSSKRKSNSKLSKRESAKEREREKEKEREIKEREAKEREREAKEKEREAKERERESRRELRKQEKERSKAEKEEKRSSRKQRSDSVDMAGKPSARRGNSSDETHHKRSPSAGSKQEEQRNTRSKEQGRERRSSRKAAQSTSPPADVNKPHPAPPPPTPGPSTRPLARNPSTSARPTSEVPTAADLNALRAREMWEMERLYKARSMVDANGVVVVPPSPVSTAQDPHVAQHQGGVHGSSHTSFVVQNSFAQNHSSSSVPQIHQSMPKSPPVMYSNSRPMSSSTALSAAEIFSHPPNPLPNPPRQVSSLSSPELWTSTSYPVH</sequence>
<name>A0ABR3ADH4_9AGAR</name>
<feature type="compositionally biased region" description="Polar residues" evidence="1">
    <location>
        <begin position="938"/>
        <end position="949"/>
    </location>
</feature>
<feature type="region of interest" description="Disordered" evidence="1">
    <location>
        <begin position="1"/>
        <end position="74"/>
    </location>
</feature>
<feature type="compositionally biased region" description="Basic residues" evidence="1">
    <location>
        <begin position="10"/>
        <end position="27"/>
    </location>
</feature>
<feature type="compositionally biased region" description="Polar residues" evidence="1">
    <location>
        <begin position="553"/>
        <end position="569"/>
    </location>
</feature>
<feature type="region of interest" description="Disordered" evidence="1">
    <location>
        <begin position="989"/>
        <end position="1008"/>
    </location>
</feature>
<feature type="region of interest" description="Disordered" evidence="1">
    <location>
        <begin position="657"/>
        <end position="955"/>
    </location>
</feature>
<feature type="compositionally biased region" description="Polar residues" evidence="1">
    <location>
        <begin position="657"/>
        <end position="666"/>
    </location>
</feature>
<feature type="compositionally biased region" description="Basic and acidic residues" evidence="1">
    <location>
        <begin position="782"/>
        <end position="855"/>
    </location>
</feature>
<feature type="compositionally biased region" description="Polar residues" evidence="1">
    <location>
        <begin position="1042"/>
        <end position="1054"/>
    </location>
</feature>
<feature type="region of interest" description="Disordered" evidence="1">
    <location>
        <begin position="500"/>
        <end position="639"/>
    </location>
</feature>
<feature type="compositionally biased region" description="Low complexity" evidence="1">
    <location>
        <begin position="133"/>
        <end position="147"/>
    </location>
</feature>
<feature type="compositionally biased region" description="Pro residues" evidence="1">
    <location>
        <begin position="690"/>
        <end position="699"/>
    </location>
</feature>